<dbReference type="STRING" id="5888.A0D693"/>
<dbReference type="GO" id="GO:0005634">
    <property type="term" value="C:nucleus"/>
    <property type="evidence" value="ECO:0000318"/>
    <property type="project" value="GO_Central"/>
</dbReference>
<dbReference type="InterPro" id="IPR000225">
    <property type="entry name" value="Armadillo"/>
</dbReference>
<dbReference type="KEGG" id="ptm:GSPATT00039292001"/>
<evidence type="ECO:0000313" key="7">
    <source>
        <dbReference type="EMBL" id="CAK78560.1"/>
    </source>
</evidence>
<dbReference type="PIRSF" id="PIRSF005673">
    <property type="entry name" value="Importin_alpha"/>
    <property type="match status" value="1"/>
</dbReference>
<dbReference type="RefSeq" id="XP_001445957.1">
    <property type="nucleotide sequence ID" value="XM_001445920.1"/>
</dbReference>
<organism evidence="7 8">
    <name type="scientific">Paramecium tetraurelia</name>
    <dbReference type="NCBI Taxonomy" id="5888"/>
    <lineage>
        <taxon>Eukaryota</taxon>
        <taxon>Sar</taxon>
        <taxon>Alveolata</taxon>
        <taxon>Ciliophora</taxon>
        <taxon>Intramacronucleata</taxon>
        <taxon>Oligohymenophorea</taxon>
        <taxon>Peniculida</taxon>
        <taxon>Parameciidae</taxon>
        <taxon>Paramecium</taxon>
    </lineage>
</organism>
<dbReference type="EMBL" id="CT868310">
    <property type="protein sequence ID" value="CAK78560.1"/>
    <property type="molecule type" value="Genomic_DNA"/>
</dbReference>
<dbReference type="InterPro" id="IPR011989">
    <property type="entry name" value="ARM-like"/>
</dbReference>
<evidence type="ECO:0000256" key="1">
    <source>
        <dbReference type="ARBA" id="ARBA00010394"/>
    </source>
</evidence>
<dbReference type="FunFam" id="1.25.10.10:FF:001126">
    <property type="entry name" value="Importin subunit alpha"/>
    <property type="match status" value="1"/>
</dbReference>
<dbReference type="GeneID" id="5031741"/>
<dbReference type="SUPFAM" id="SSF48371">
    <property type="entry name" value="ARM repeat"/>
    <property type="match status" value="1"/>
</dbReference>
<dbReference type="InParanoid" id="A0D693"/>
<dbReference type="OrthoDB" id="26248at2759"/>
<evidence type="ECO:0000256" key="4">
    <source>
        <dbReference type="ARBA" id="ARBA00022927"/>
    </source>
</evidence>
<dbReference type="InterPro" id="IPR024931">
    <property type="entry name" value="Importin_alpha"/>
</dbReference>
<dbReference type="GO" id="GO:0061608">
    <property type="term" value="F:nuclear import signal receptor activity"/>
    <property type="evidence" value="ECO:0000318"/>
    <property type="project" value="GO_Central"/>
</dbReference>
<dbReference type="AlphaFoldDB" id="A0D693"/>
<dbReference type="InterPro" id="IPR016024">
    <property type="entry name" value="ARM-type_fold"/>
</dbReference>
<dbReference type="Gene3D" id="1.25.10.10">
    <property type="entry name" value="Leucine-rich Repeat Variant"/>
    <property type="match status" value="1"/>
</dbReference>
<evidence type="ECO:0000256" key="2">
    <source>
        <dbReference type="ARBA" id="ARBA00022448"/>
    </source>
</evidence>
<dbReference type="GO" id="GO:0005737">
    <property type="term" value="C:cytoplasm"/>
    <property type="evidence" value="ECO:0007669"/>
    <property type="project" value="InterPro"/>
</dbReference>
<proteinExistence type="inferred from homology"/>
<dbReference type="Pfam" id="PF00514">
    <property type="entry name" value="Arm"/>
    <property type="match status" value="1"/>
</dbReference>
<keyword evidence="2 5" id="KW-0813">Transport</keyword>
<dbReference type="eggNOG" id="KOG0166">
    <property type="taxonomic scope" value="Eukaryota"/>
</dbReference>
<keyword evidence="3" id="KW-0677">Repeat</keyword>
<keyword evidence="8" id="KW-1185">Reference proteome</keyword>
<gene>
    <name evidence="7" type="ORF">GSPATT00039292001</name>
</gene>
<comment type="similarity">
    <text evidence="1 5">Belongs to the importin alpha family.</text>
</comment>
<dbReference type="HOGENOM" id="CLU_018084_6_1_1"/>
<feature type="repeat" description="ARM" evidence="6">
    <location>
        <begin position="268"/>
        <end position="310"/>
    </location>
</feature>
<evidence type="ECO:0000256" key="3">
    <source>
        <dbReference type="ARBA" id="ARBA00022737"/>
    </source>
</evidence>
<dbReference type="GO" id="GO:0006607">
    <property type="term" value="P:NLS-bearing protein import into nucleus"/>
    <property type="evidence" value="ECO:0000318"/>
    <property type="project" value="GO_Central"/>
</dbReference>
<dbReference type="PANTHER" id="PTHR23316">
    <property type="entry name" value="IMPORTIN ALPHA"/>
    <property type="match status" value="1"/>
</dbReference>
<protein>
    <recommendedName>
        <fullName evidence="5">Importin subunit alpha</fullName>
    </recommendedName>
</protein>
<dbReference type="Proteomes" id="UP000000600">
    <property type="component" value="Unassembled WGS sequence"/>
</dbReference>
<evidence type="ECO:0000256" key="6">
    <source>
        <dbReference type="PROSITE-ProRule" id="PRU00259"/>
    </source>
</evidence>
<dbReference type="PROSITE" id="PS50176">
    <property type="entry name" value="ARM_REPEAT"/>
    <property type="match status" value="1"/>
</dbReference>
<dbReference type="SMART" id="SM00185">
    <property type="entry name" value="ARM"/>
    <property type="match status" value="5"/>
</dbReference>
<accession>A0D693</accession>
<reference evidence="7 8" key="1">
    <citation type="journal article" date="2006" name="Nature">
        <title>Global trends of whole-genome duplications revealed by the ciliate Paramecium tetraurelia.</title>
        <authorList>
            <consortium name="Genoscope"/>
            <person name="Aury J.-M."/>
            <person name="Jaillon O."/>
            <person name="Duret L."/>
            <person name="Noel B."/>
            <person name="Jubin C."/>
            <person name="Porcel B.M."/>
            <person name="Segurens B."/>
            <person name="Daubin V."/>
            <person name="Anthouard V."/>
            <person name="Aiach N."/>
            <person name="Arnaiz O."/>
            <person name="Billaut A."/>
            <person name="Beisson J."/>
            <person name="Blanc I."/>
            <person name="Bouhouche K."/>
            <person name="Camara F."/>
            <person name="Duharcourt S."/>
            <person name="Guigo R."/>
            <person name="Gogendeau D."/>
            <person name="Katinka M."/>
            <person name="Keller A.-M."/>
            <person name="Kissmehl R."/>
            <person name="Klotz C."/>
            <person name="Koll F."/>
            <person name="Le Moue A."/>
            <person name="Lepere C."/>
            <person name="Malinsky S."/>
            <person name="Nowacki M."/>
            <person name="Nowak J.K."/>
            <person name="Plattner H."/>
            <person name="Poulain J."/>
            <person name="Ruiz F."/>
            <person name="Serrano V."/>
            <person name="Zagulski M."/>
            <person name="Dessen P."/>
            <person name="Betermier M."/>
            <person name="Weissenbach J."/>
            <person name="Scarpelli C."/>
            <person name="Schachter V."/>
            <person name="Sperling L."/>
            <person name="Meyer E."/>
            <person name="Cohen J."/>
            <person name="Wincker P."/>
        </authorList>
    </citation>
    <scope>NUCLEOTIDE SEQUENCE [LARGE SCALE GENOMIC DNA]</scope>
    <source>
        <strain evidence="7 8">Stock d4-2</strain>
    </source>
</reference>
<evidence type="ECO:0000256" key="5">
    <source>
        <dbReference type="PIRNR" id="PIRNR005673"/>
    </source>
</evidence>
<name>A0D693_PARTE</name>
<dbReference type="OMA" id="QIPRISH"/>
<sequence length="484" mass="55520">MIQKGKKVTSILVESFEKLFKLIPESLPDEMKERIKSSIQSITQQDADLNKLQEYVSYIHSDDINISFLGLSQCKKLLSNTQLTRDLDAIIDIVLRTNIELKLFEIAKNNSVQLLKYQALAIICSFACGTQNQIQNILDNDRVDVLFQTINSEYDEIIGLGVYTLTNISSNNIYFRDLLLEKGVVQQFISLATKCKGEKLETFRIILWAISKFANIKPMIQMHIEDLIKFLSEIIIAVDEEQQLIDACWGLGYLSQNDNQIHLLVKFGVIEKLVMLLHLENKNIVIPALRILGNILTGTEEQTDQVLNAGVLQGFIIQLQQSNNQAIRQDICWALSNIAAGTVTQIKQIITKDSLLLSLFRELEIGVPKIVQEIAHFLSNIVIYADIDDLDHLVRSYGLILQISMILDSIDKNVEVILEGIFQFIQRIIQVGRFQAYYQYFEESKLIEKVEYLQIHQSSTIYQKCSEIFEIFISKKKIWEQHLI</sequence>
<dbReference type="GO" id="GO:0008139">
    <property type="term" value="F:nuclear localization sequence binding"/>
    <property type="evidence" value="ECO:0000318"/>
    <property type="project" value="GO_Central"/>
</dbReference>
<evidence type="ECO:0000313" key="8">
    <source>
        <dbReference type="Proteomes" id="UP000000600"/>
    </source>
</evidence>
<keyword evidence="4 5" id="KW-0653">Protein transport</keyword>